<dbReference type="RefSeq" id="WP_108106374.1">
    <property type="nucleotide sequence ID" value="NZ_QASN01000011.1"/>
</dbReference>
<evidence type="ECO:0000313" key="2">
    <source>
        <dbReference type="Proteomes" id="UP000244064"/>
    </source>
</evidence>
<organism evidence="1 2">
    <name type="scientific">Pseudomonas mangrovi</name>
    <dbReference type="NCBI Taxonomy" id="2161748"/>
    <lineage>
        <taxon>Bacteria</taxon>
        <taxon>Pseudomonadati</taxon>
        <taxon>Pseudomonadota</taxon>
        <taxon>Gammaproteobacteria</taxon>
        <taxon>Pseudomonadales</taxon>
        <taxon>Pseudomonadaceae</taxon>
        <taxon>Pseudomonas</taxon>
    </lineage>
</organism>
<proteinExistence type="predicted"/>
<dbReference type="OrthoDB" id="8776561at2"/>
<dbReference type="AlphaFoldDB" id="A0A2T5PBN4"/>
<sequence length="217" mass="23785">MRTARFLLLSCLPLFSACQLLGEREPAPQGPATRLQGELAFEAGQLLLQPCGEQQPVVLREGSSGLLREVARIGEKGSPLFVDLDGRKNATAETELTVEHLYHLEREGHGCQDPDLRRLVLTASGNEPDWNLRLNRHGLVLQRPGQEPLALPYLEEQLPGGSYSFSSEANGQTLDLWVAPQRCIDSMSGALRHMSAELRLDGELLRGCAALGGARQR</sequence>
<gene>
    <name evidence="1" type="ORF">DBO85_06325</name>
</gene>
<protein>
    <recommendedName>
        <fullName evidence="3">Lipoprotein</fullName>
    </recommendedName>
</protein>
<evidence type="ECO:0000313" key="1">
    <source>
        <dbReference type="EMBL" id="PTU75164.1"/>
    </source>
</evidence>
<name>A0A2T5PBN4_9PSED</name>
<dbReference type="PROSITE" id="PS51257">
    <property type="entry name" value="PROKAR_LIPOPROTEIN"/>
    <property type="match status" value="1"/>
</dbReference>
<dbReference type="Proteomes" id="UP000244064">
    <property type="component" value="Unassembled WGS sequence"/>
</dbReference>
<dbReference type="EMBL" id="QASN01000011">
    <property type="protein sequence ID" value="PTU75164.1"/>
    <property type="molecule type" value="Genomic_DNA"/>
</dbReference>
<keyword evidence="2" id="KW-1185">Reference proteome</keyword>
<reference evidence="1 2" key="1">
    <citation type="submission" date="2018-04" db="EMBL/GenBank/DDBJ databases">
        <title>Pseudomonas sp. nov., isolated from mangrove soil.</title>
        <authorList>
            <person name="Chen C."/>
        </authorList>
    </citation>
    <scope>NUCLEOTIDE SEQUENCE [LARGE SCALE GENOMIC DNA]</scope>
    <source>
        <strain evidence="1 2">TC-11</strain>
    </source>
</reference>
<evidence type="ECO:0008006" key="3">
    <source>
        <dbReference type="Google" id="ProtNLM"/>
    </source>
</evidence>
<comment type="caution">
    <text evidence="1">The sequence shown here is derived from an EMBL/GenBank/DDBJ whole genome shotgun (WGS) entry which is preliminary data.</text>
</comment>
<accession>A0A2T5PBN4</accession>